<reference evidence="1" key="1">
    <citation type="submission" date="2021-06" db="EMBL/GenBank/DDBJ databases">
        <authorList>
            <person name="Kallberg Y."/>
            <person name="Tangrot J."/>
            <person name="Rosling A."/>
        </authorList>
    </citation>
    <scope>NUCLEOTIDE SEQUENCE</scope>
    <source>
        <strain evidence="1">CL551</strain>
    </source>
</reference>
<dbReference type="EMBL" id="CAJVPV010004452">
    <property type="protein sequence ID" value="CAG8573699.1"/>
    <property type="molecule type" value="Genomic_DNA"/>
</dbReference>
<sequence length="74" mass="8612">YLVFAGVWFVTQVVKQLAMPNSTSRDEKFVTEARRIFMLLNNSIARLDENRTSSSNLPYQFCWNLSTLCNYPTN</sequence>
<protein>
    <submittedName>
        <fullName evidence="1">6069_t:CDS:1</fullName>
    </submittedName>
</protein>
<accession>A0A9N9BRV4</accession>
<proteinExistence type="predicted"/>
<evidence type="ECO:0000313" key="2">
    <source>
        <dbReference type="Proteomes" id="UP000789342"/>
    </source>
</evidence>
<comment type="caution">
    <text evidence="1">The sequence shown here is derived from an EMBL/GenBank/DDBJ whole genome shotgun (WGS) entry which is preliminary data.</text>
</comment>
<dbReference type="AlphaFoldDB" id="A0A9N9BRV4"/>
<gene>
    <name evidence="1" type="ORF">AMORRO_LOCUS6591</name>
</gene>
<feature type="non-terminal residue" evidence="1">
    <location>
        <position position="1"/>
    </location>
</feature>
<evidence type="ECO:0000313" key="1">
    <source>
        <dbReference type="EMBL" id="CAG8573699.1"/>
    </source>
</evidence>
<name>A0A9N9BRV4_9GLOM</name>
<organism evidence="1 2">
    <name type="scientific">Acaulospora morrowiae</name>
    <dbReference type="NCBI Taxonomy" id="94023"/>
    <lineage>
        <taxon>Eukaryota</taxon>
        <taxon>Fungi</taxon>
        <taxon>Fungi incertae sedis</taxon>
        <taxon>Mucoromycota</taxon>
        <taxon>Glomeromycotina</taxon>
        <taxon>Glomeromycetes</taxon>
        <taxon>Diversisporales</taxon>
        <taxon>Acaulosporaceae</taxon>
        <taxon>Acaulospora</taxon>
    </lineage>
</organism>
<dbReference type="Proteomes" id="UP000789342">
    <property type="component" value="Unassembled WGS sequence"/>
</dbReference>
<keyword evidence="2" id="KW-1185">Reference proteome</keyword>